<accession>A0A919J7P7</accession>
<dbReference type="Gene3D" id="3.40.710.10">
    <property type="entry name" value="DD-peptidase/beta-lactamase superfamily"/>
    <property type="match status" value="1"/>
</dbReference>
<organism evidence="2 3">
    <name type="scientific">Paractinoplanes ferrugineus</name>
    <dbReference type="NCBI Taxonomy" id="113564"/>
    <lineage>
        <taxon>Bacteria</taxon>
        <taxon>Bacillati</taxon>
        <taxon>Actinomycetota</taxon>
        <taxon>Actinomycetes</taxon>
        <taxon>Micromonosporales</taxon>
        <taxon>Micromonosporaceae</taxon>
        <taxon>Paractinoplanes</taxon>
    </lineage>
</organism>
<reference evidence="2" key="1">
    <citation type="submission" date="2021-01" db="EMBL/GenBank/DDBJ databases">
        <title>Whole genome shotgun sequence of Actinoplanes ferrugineus NBRC 15555.</title>
        <authorList>
            <person name="Komaki H."/>
            <person name="Tamura T."/>
        </authorList>
    </citation>
    <scope>NUCLEOTIDE SEQUENCE</scope>
    <source>
        <strain evidence="2">NBRC 15555</strain>
    </source>
</reference>
<gene>
    <name evidence="2" type="ORF">Afe05nite_66720</name>
</gene>
<evidence type="ECO:0000313" key="3">
    <source>
        <dbReference type="Proteomes" id="UP000598174"/>
    </source>
</evidence>
<dbReference type="InterPro" id="IPR012338">
    <property type="entry name" value="Beta-lactam/transpept-like"/>
</dbReference>
<dbReference type="PANTHER" id="PTHR43283:SF3">
    <property type="entry name" value="BETA-LACTAMASE FAMILY PROTEIN (AFU_ORTHOLOGUE AFUA_5G07500)"/>
    <property type="match status" value="1"/>
</dbReference>
<dbReference type="EMBL" id="BOMM01000059">
    <property type="protein sequence ID" value="GIE14832.1"/>
    <property type="molecule type" value="Genomic_DNA"/>
</dbReference>
<feature type="domain" description="Beta-lactamase-related" evidence="1">
    <location>
        <begin position="10"/>
        <end position="328"/>
    </location>
</feature>
<dbReference type="Proteomes" id="UP000598174">
    <property type="component" value="Unassembled WGS sequence"/>
</dbReference>
<dbReference type="PANTHER" id="PTHR43283">
    <property type="entry name" value="BETA-LACTAMASE-RELATED"/>
    <property type="match status" value="1"/>
</dbReference>
<evidence type="ECO:0000313" key="2">
    <source>
        <dbReference type="EMBL" id="GIE14832.1"/>
    </source>
</evidence>
<dbReference type="Pfam" id="PF00144">
    <property type="entry name" value="Beta-lactamase"/>
    <property type="match status" value="1"/>
</dbReference>
<sequence>MNDAKHLSEKIAAFCAATGVPGVVAGVHHAGEQVRVAHGVANTATGAAMRADTGFLFGSITKVMTTMLVLRQVERGVLDLDAPVVRYLPEFRLATPGAAERIQVRHLLSHTSGIDADLFFPDAAGPGALQAYVERLGRECGSLFEPGRHVSYSNGGMIVAGRLLEVVTGRPYHALLEEEIFAATGLADACTGAEKAVRRPTAVGHFADPATGEVRPTGMFMLPATWGPAGATPIGTVEDLLTLGRVHLAGGVSPAGRRVLSAASVARMATVTHDMGTPGTTPVGLGWLVRSMGATTVLTMTGASPGGIAVLAVVPEHDLVLAAYGNDGRALELLDDLLLDLVGQFTEVPAPSFTRQDLDLAGYAGTYRSNQLRIDVRADGGELVEQVTYEPADDDQERVFTGFVGGPFTAPPQRYVPVGAGLFAPAGIPLAGLPSYYLVSYHDDAAYRCSGGRMTRRTPV</sequence>
<dbReference type="RefSeq" id="WP_203821223.1">
    <property type="nucleotide sequence ID" value="NZ_BAAABP010000009.1"/>
</dbReference>
<proteinExistence type="predicted"/>
<comment type="caution">
    <text evidence="2">The sequence shown here is derived from an EMBL/GenBank/DDBJ whole genome shotgun (WGS) entry which is preliminary data.</text>
</comment>
<protein>
    <recommendedName>
        <fullName evidence="1">Beta-lactamase-related domain-containing protein</fullName>
    </recommendedName>
</protein>
<dbReference type="AlphaFoldDB" id="A0A919J7P7"/>
<dbReference type="SUPFAM" id="SSF56601">
    <property type="entry name" value="beta-lactamase/transpeptidase-like"/>
    <property type="match status" value="1"/>
</dbReference>
<keyword evidence="3" id="KW-1185">Reference proteome</keyword>
<dbReference type="InterPro" id="IPR050789">
    <property type="entry name" value="Diverse_Enzym_Activities"/>
</dbReference>
<dbReference type="InterPro" id="IPR001466">
    <property type="entry name" value="Beta-lactam-related"/>
</dbReference>
<name>A0A919J7P7_9ACTN</name>
<evidence type="ECO:0000259" key="1">
    <source>
        <dbReference type="Pfam" id="PF00144"/>
    </source>
</evidence>